<dbReference type="PANTHER" id="PTHR45652:SF23">
    <property type="entry name" value="VIMENTIN-RELATED"/>
    <property type="match status" value="1"/>
</dbReference>
<evidence type="ECO:0000313" key="5">
    <source>
        <dbReference type="Ensembl" id="ENSSTUP00000053475.1"/>
    </source>
</evidence>
<dbReference type="SMART" id="SM01391">
    <property type="entry name" value="Filament"/>
    <property type="match status" value="1"/>
</dbReference>
<dbReference type="InterPro" id="IPR039008">
    <property type="entry name" value="IF_rod_dom"/>
</dbReference>
<protein>
    <submittedName>
        <fullName evidence="5">Vimentin-related 1</fullName>
    </submittedName>
</protein>
<dbReference type="GO" id="GO:0005200">
    <property type="term" value="F:structural constituent of cytoskeleton"/>
    <property type="evidence" value="ECO:0007669"/>
    <property type="project" value="TreeGrafter"/>
</dbReference>
<dbReference type="GO" id="GO:0045109">
    <property type="term" value="P:intermediate filament organization"/>
    <property type="evidence" value="ECO:0007669"/>
    <property type="project" value="TreeGrafter"/>
</dbReference>
<feature type="domain" description="IF rod" evidence="4">
    <location>
        <begin position="1"/>
        <end position="173"/>
    </location>
</feature>
<proteinExistence type="predicted"/>
<accession>A0A674A339</accession>
<feature type="coiled-coil region" evidence="3">
    <location>
        <begin position="87"/>
        <end position="114"/>
    </location>
</feature>
<dbReference type="GO" id="GO:0005737">
    <property type="term" value="C:cytoplasm"/>
    <property type="evidence" value="ECO:0007669"/>
    <property type="project" value="TreeGrafter"/>
</dbReference>
<reference evidence="5" key="1">
    <citation type="submission" date="2025-08" db="UniProtKB">
        <authorList>
            <consortium name="Ensembl"/>
        </authorList>
    </citation>
    <scope>IDENTIFICATION</scope>
</reference>
<evidence type="ECO:0000313" key="6">
    <source>
        <dbReference type="Proteomes" id="UP000472277"/>
    </source>
</evidence>
<sequence>MILREFRKNVDNATLQRADLERHVEKLVAEIQFLKKLHDKEVIKAAMAHNVQEEEKWYKGNFEKLKDVSGKKKDQMKEEITTFHNQVTDFQNRINGLRAQNAAMEMQLENMENAHLGNVGALEDIIAHLENQLCRTKLEMSNFLKNYQEMLHIKLKLDTEITYRELLDCEETRLGISGGDVKQHTT</sequence>
<reference evidence="5" key="2">
    <citation type="submission" date="2025-09" db="UniProtKB">
        <authorList>
            <consortium name="Ensembl"/>
        </authorList>
    </citation>
    <scope>IDENTIFICATION</scope>
</reference>
<evidence type="ECO:0000259" key="4">
    <source>
        <dbReference type="SMART" id="SM01391"/>
    </source>
</evidence>
<dbReference type="Gene3D" id="1.20.5.1160">
    <property type="entry name" value="Vasodilator-stimulated phosphoprotein"/>
    <property type="match status" value="1"/>
</dbReference>
<evidence type="ECO:0000256" key="1">
    <source>
        <dbReference type="ARBA" id="ARBA00022754"/>
    </source>
</evidence>
<keyword evidence="2 3" id="KW-0175">Coiled coil</keyword>
<evidence type="ECO:0000256" key="2">
    <source>
        <dbReference type="ARBA" id="ARBA00023054"/>
    </source>
</evidence>
<dbReference type="Proteomes" id="UP000472277">
    <property type="component" value="Chromosome 20"/>
</dbReference>
<dbReference type="OMA" id="DMEMSHM"/>
<dbReference type="InterPro" id="IPR050405">
    <property type="entry name" value="Intermediate_filament"/>
</dbReference>
<keyword evidence="1" id="KW-0403">Intermediate filament</keyword>
<feature type="coiled-coil region" evidence="3">
    <location>
        <begin position="3"/>
        <end position="37"/>
    </location>
</feature>
<dbReference type="Ensembl" id="ENSSTUT00000055899.1">
    <property type="protein sequence ID" value="ENSSTUP00000053475.1"/>
    <property type="gene ID" value="ENSSTUG00000022618.1"/>
</dbReference>
<name>A0A674A339_SALTR</name>
<evidence type="ECO:0000256" key="3">
    <source>
        <dbReference type="SAM" id="Coils"/>
    </source>
</evidence>
<dbReference type="AlphaFoldDB" id="A0A674A339"/>
<dbReference type="GO" id="GO:0005882">
    <property type="term" value="C:intermediate filament"/>
    <property type="evidence" value="ECO:0007669"/>
    <property type="project" value="UniProtKB-KW"/>
</dbReference>
<dbReference type="InParanoid" id="A0A674A339"/>
<dbReference type="Gene3D" id="1.20.5.170">
    <property type="match status" value="1"/>
</dbReference>
<dbReference type="Pfam" id="PF00038">
    <property type="entry name" value="Filament"/>
    <property type="match status" value="1"/>
</dbReference>
<keyword evidence="6" id="KW-1185">Reference proteome</keyword>
<dbReference type="GeneTree" id="ENSGT00940000166449"/>
<dbReference type="PANTHER" id="PTHR45652">
    <property type="entry name" value="GLIAL FIBRILLARY ACIDIC PROTEIN"/>
    <property type="match status" value="1"/>
</dbReference>
<dbReference type="SUPFAM" id="SSF64593">
    <property type="entry name" value="Intermediate filament protein, coiled coil region"/>
    <property type="match status" value="1"/>
</dbReference>
<organism evidence="5 6">
    <name type="scientific">Salmo trutta</name>
    <name type="common">Brown trout</name>
    <dbReference type="NCBI Taxonomy" id="8032"/>
    <lineage>
        <taxon>Eukaryota</taxon>
        <taxon>Metazoa</taxon>
        <taxon>Chordata</taxon>
        <taxon>Craniata</taxon>
        <taxon>Vertebrata</taxon>
        <taxon>Euteleostomi</taxon>
        <taxon>Actinopterygii</taxon>
        <taxon>Neopterygii</taxon>
        <taxon>Teleostei</taxon>
        <taxon>Protacanthopterygii</taxon>
        <taxon>Salmoniformes</taxon>
        <taxon>Salmonidae</taxon>
        <taxon>Salmoninae</taxon>
        <taxon>Salmo</taxon>
    </lineage>
</organism>